<feature type="compositionally biased region" description="Low complexity" evidence="1">
    <location>
        <begin position="68"/>
        <end position="77"/>
    </location>
</feature>
<dbReference type="InterPro" id="IPR013103">
    <property type="entry name" value="RVT_2"/>
</dbReference>
<feature type="region of interest" description="Disordered" evidence="1">
    <location>
        <begin position="1"/>
        <end position="77"/>
    </location>
</feature>
<dbReference type="EMBL" id="PGOL01001470">
    <property type="protein sequence ID" value="PKI57900.1"/>
    <property type="molecule type" value="Genomic_DNA"/>
</dbReference>
<dbReference type="Pfam" id="PF07727">
    <property type="entry name" value="RVT_2"/>
    <property type="match status" value="1"/>
</dbReference>
<gene>
    <name evidence="3" type="ORF">CRG98_021688</name>
</gene>
<proteinExistence type="predicted"/>
<evidence type="ECO:0000256" key="1">
    <source>
        <dbReference type="SAM" id="MobiDB-lite"/>
    </source>
</evidence>
<dbReference type="Proteomes" id="UP000233551">
    <property type="component" value="Unassembled WGS sequence"/>
</dbReference>
<feature type="domain" description="Reverse transcriptase Ty1/copia-type" evidence="2">
    <location>
        <begin position="135"/>
        <end position="196"/>
    </location>
</feature>
<comment type="caution">
    <text evidence="3">The sequence shown here is derived from an EMBL/GenBank/DDBJ whole genome shotgun (WGS) entry which is preliminary data.</text>
</comment>
<sequence>MEDFELNLSNEEDYNGAASSPSARGLGPSPLAFGGDTDTTQTSVSPPDLAGLQDIPNSSPPTASPLESAPADSSISSGSSFALEQYLDYSKLLNEYRCYLSLIDQDSEPRSYYEAARYYHWREAMNAELSALERNGTWVVTDLPHGKQAIGCKWVYKVKRKADGLIERYKARLVAKGYTQIEGLDFDETFALVAKL</sequence>
<evidence type="ECO:0000313" key="3">
    <source>
        <dbReference type="EMBL" id="PKI57900.1"/>
    </source>
</evidence>
<keyword evidence="4" id="KW-1185">Reference proteome</keyword>
<accession>A0A2I0JPS9</accession>
<feature type="compositionally biased region" description="Acidic residues" evidence="1">
    <location>
        <begin position="1"/>
        <end position="14"/>
    </location>
</feature>
<dbReference type="AlphaFoldDB" id="A0A2I0JPS9"/>
<reference evidence="3 4" key="1">
    <citation type="submission" date="2017-11" db="EMBL/GenBank/DDBJ databases">
        <title>De-novo sequencing of pomegranate (Punica granatum L.) genome.</title>
        <authorList>
            <person name="Akparov Z."/>
            <person name="Amiraslanov A."/>
            <person name="Hajiyeva S."/>
            <person name="Abbasov M."/>
            <person name="Kaur K."/>
            <person name="Hamwieh A."/>
            <person name="Solovyev V."/>
            <person name="Salamov A."/>
            <person name="Braich B."/>
            <person name="Kosarev P."/>
            <person name="Mahmoud A."/>
            <person name="Hajiyev E."/>
            <person name="Babayeva S."/>
            <person name="Izzatullayeva V."/>
            <person name="Mammadov A."/>
            <person name="Mammadov A."/>
            <person name="Sharifova S."/>
            <person name="Ojaghi J."/>
            <person name="Eynullazada K."/>
            <person name="Bayramov B."/>
            <person name="Abdulazimova A."/>
            <person name="Shahmuradov I."/>
        </authorList>
    </citation>
    <scope>NUCLEOTIDE SEQUENCE [LARGE SCALE GENOMIC DNA]</scope>
    <source>
        <strain evidence="4">cv. AG2017</strain>
        <tissue evidence="3">Leaf</tissue>
    </source>
</reference>
<dbReference type="STRING" id="22663.A0A2I0JPS9"/>
<evidence type="ECO:0000259" key="2">
    <source>
        <dbReference type="Pfam" id="PF07727"/>
    </source>
</evidence>
<name>A0A2I0JPS9_PUNGR</name>
<protein>
    <recommendedName>
        <fullName evidence="2">Reverse transcriptase Ty1/copia-type domain-containing protein</fullName>
    </recommendedName>
</protein>
<organism evidence="3 4">
    <name type="scientific">Punica granatum</name>
    <name type="common">Pomegranate</name>
    <dbReference type="NCBI Taxonomy" id="22663"/>
    <lineage>
        <taxon>Eukaryota</taxon>
        <taxon>Viridiplantae</taxon>
        <taxon>Streptophyta</taxon>
        <taxon>Embryophyta</taxon>
        <taxon>Tracheophyta</taxon>
        <taxon>Spermatophyta</taxon>
        <taxon>Magnoliopsida</taxon>
        <taxon>eudicotyledons</taxon>
        <taxon>Gunneridae</taxon>
        <taxon>Pentapetalae</taxon>
        <taxon>rosids</taxon>
        <taxon>malvids</taxon>
        <taxon>Myrtales</taxon>
        <taxon>Lythraceae</taxon>
        <taxon>Punica</taxon>
    </lineage>
</organism>
<evidence type="ECO:0000313" key="4">
    <source>
        <dbReference type="Proteomes" id="UP000233551"/>
    </source>
</evidence>